<dbReference type="Proteomes" id="UP001152607">
    <property type="component" value="Unassembled WGS sequence"/>
</dbReference>
<organism evidence="1 2">
    <name type="scientific">Periconia digitata</name>
    <dbReference type="NCBI Taxonomy" id="1303443"/>
    <lineage>
        <taxon>Eukaryota</taxon>
        <taxon>Fungi</taxon>
        <taxon>Dikarya</taxon>
        <taxon>Ascomycota</taxon>
        <taxon>Pezizomycotina</taxon>
        <taxon>Dothideomycetes</taxon>
        <taxon>Pleosporomycetidae</taxon>
        <taxon>Pleosporales</taxon>
        <taxon>Massarineae</taxon>
        <taxon>Periconiaceae</taxon>
        <taxon>Periconia</taxon>
    </lineage>
</organism>
<name>A0A9W4XFE7_9PLEO</name>
<dbReference type="Gene3D" id="3.30.40.10">
    <property type="entry name" value="Zinc/RING finger domain, C3HC4 (zinc finger)"/>
    <property type="match status" value="1"/>
</dbReference>
<reference evidence="1" key="1">
    <citation type="submission" date="2023-01" db="EMBL/GenBank/DDBJ databases">
        <authorList>
            <person name="Van Ghelder C."/>
            <person name="Rancurel C."/>
        </authorList>
    </citation>
    <scope>NUCLEOTIDE SEQUENCE</scope>
    <source>
        <strain evidence="1">CNCM I-4278</strain>
    </source>
</reference>
<dbReference type="EMBL" id="CAOQHR010000002">
    <property type="protein sequence ID" value="CAI6303104.1"/>
    <property type="molecule type" value="Genomic_DNA"/>
</dbReference>
<dbReference type="InterPro" id="IPR013083">
    <property type="entry name" value="Znf_RING/FYVE/PHD"/>
</dbReference>
<dbReference type="SUPFAM" id="SSF57850">
    <property type="entry name" value="RING/U-box"/>
    <property type="match status" value="1"/>
</dbReference>
<evidence type="ECO:0000313" key="2">
    <source>
        <dbReference type="Proteomes" id="UP001152607"/>
    </source>
</evidence>
<dbReference type="AlphaFoldDB" id="A0A9W4XFE7"/>
<gene>
    <name evidence="1" type="ORF">PDIGIT_LOCUS2913</name>
</gene>
<keyword evidence="2" id="KW-1185">Reference proteome</keyword>
<protein>
    <recommendedName>
        <fullName evidence="3">RING-type domain-containing protein</fullName>
    </recommendedName>
</protein>
<evidence type="ECO:0000313" key="1">
    <source>
        <dbReference type="EMBL" id="CAI6303104.1"/>
    </source>
</evidence>
<proteinExistence type="predicted"/>
<accession>A0A9W4XFE7</accession>
<sequence>MDIRTVTERILFQKIHLYPHKVVVPQPPDETVCTVCNEPFRMNSLDHCRAIQLLECSHIVGDNCFRKWLDRHEQQCLNWNHHLEHHENPQLHDQARLLRAGVRTHNLNETWAEICHEDWDNWPSRFFSVYYSALTAFLGFFDSKTPRDVDMNEYKASLEAAAAHRLTPATRDVFKRGLAKSICAGVTFKHYRVNVSRLMWIQIFCYLIWTRFDVSAVMGYVAVVSLLELLVDFWWPDPDYRNMPWLLHAFYDEKAVAEDKKGNAVYSFCVAAIDWAADQNEEFC</sequence>
<evidence type="ECO:0008006" key="3">
    <source>
        <dbReference type="Google" id="ProtNLM"/>
    </source>
</evidence>
<comment type="caution">
    <text evidence="1">The sequence shown here is derived from an EMBL/GenBank/DDBJ whole genome shotgun (WGS) entry which is preliminary data.</text>
</comment>
<dbReference type="OrthoDB" id="3800373at2759"/>